<organism evidence="3">
    <name type="scientific">Salvia splendens</name>
    <name type="common">Scarlet sage</name>
    <dbReference type="NCBI Taxonomy" id="180675"/>
    <lineage>
        <taxon>Eukaryota</taxon>
        <taxon>Viridiplantae</taxon>
        <taxon>Streptophyta</taxon>
        <taxon>Embryophyta</taxon>
        <taxon>Tracheophyta</taxon>
        <taxon>Spermatophyta</taxon>
        <taxon>Magnoliopsida</taxon>
        <taxon>eudicotyledons</taxon>
        <taxon>Gunneridae</taxon>
        <taxon>Pentapetalae</taxon>
        <taxon>asterids</taxon>
        <taxon>lamiids</taxon>
        <taxon>Lamiales</taxon>
        <taxon>Lamiaceae</taxon>
        <taxon>Nepetoideae</taxon>
        <taxon>Mentheae</taxon>
        <taxon>Salviinae</taxon>
        <taxon>Salvia</taxon>
        <taxon>Salvia subgen. Calosphace</taxon>
        <taxon>core Calosphace</taxon>
    </lineage>
</organism>
<feature type="compositionally biased region" description="Basic and acidic residues" evidence="2">
    <location>
        <begin position="92"/>
        <end position="102"/>
    </location>
</feature>
<evidence type="ECO:0000256" key="2">
    <source>
        <dbReference type="SAM" id="MobiDB-lite"/>
    </source>
</evidence>
<feature type="compositionally biased region" description="Basic and acidic residues" evidence="2">
    <location>
        <begin position="543"/>
        <end position="570"/>
    </location>
</feature>
<feature type="compositionally biased region" description="Polar residues" evidence="2">
    <location>
        <begin position="571"/>
        <end position="581"/>
    </location>
</feature>
<feature type="region of interest" description="Disordered" evidence="2">
    <location>
        <begin position="1"/>
        <end position="102"/>
    </location>
</feature>
<reference evidence="3" key="1">
    <citation type="submission" date="2018-01" db="EMBL/GenBank/DDBJ databases">
        <authorList>
            <person name="Mao J.F."/>
        </authorList>
    </citation>
    <scope>NUCLEOTIDE SEQUENCE</scope>
    <source>
        <strain evidence="3">Huo1</strain>
        <tissue evidence="3">Leaf</tissue>
    </source>
</reference>
<feature type="compositionally biased region" description="Basic and acidic residues" evidence="2">
    <location>
        <begin position="704"/>
        <end position="725"/>
    </location>
</feature>
<name>A0A8X8X4I7_SALSN</name>
<keyword evidence="1" id="KW-0175">Coiled coil</keyword>
<sequence>MSHPTCTSNPSKRSSSSPHSAAASPILPAMKKAKSHNTPHAHFSNSPALSPMIEDDTYAALEASSPSTPADEADDNAARLPTRRFGSDGEEELQRRRQEPTLTGKHELLTAATRRGAGGRELQATVGNLKREKGEGNGSSGVPNKVKDAIRSSSNALNKLTSQISKPPRRKTSPLNWFPRKKVEPYLKRKLKMLQEVDGMHLTLVETLGDSNPHYSRVLREKIAIREAAQKAMEARKAAMVEASWCRILKAARIESKEAEEQLSKAELSAAEAFEAAQVVGVIMNGTPDSGTGGSTTHKVSAIFESAFSVDNQVAAAVKAAFVKLANCHSINKDEFKELLHKISENPDLDDLSAITSEYDSNDAGSDAEAGSCKDSSKLRKRPESDKFNMTNIVEMMLGRLQCLKEEELASLATIVATSGLNAALAETEYSSAVQNTENPCPKVSRRSSVCGRATKSSRGAVEDEIPGLGQFLVKRLTRLEREILEAKNARKNEASDGSQGTDDEKLLSANDSSLRSKVKNIKDDGTAVPDLGSVLTKHKSKLEKEIEEAKNARKNEASDGSKGTDDEKLLSTNDSSSRSKANIKDDGAAVLDLGSVLTKHKSKLEKEIEEARRNGRSSRGAPRAKQDATDIPSLDKYLVKRLTRLEMEVQEARNRNRLKPTEKTSSHPSDAKSSEDIPIGTNEDSQGKENIDLNMIENRNTVKRKETQTGSESDHLVQKEERNTVRVQKLQRKSQENGANYESLDKVLVKHVSRLEKEKLEFCADESMQMKPKRKDSGREMESSLDQVLVKHKSKLEMAKMAAEQQQEENNSIRHSVTRREEARERELQATWGGMSLGNSMRPHVSRLQRDKAAWLEAEEEEKNIEVQSSSTLC</sequence>
<feature type="region of interest" description="Disordered" evidence="2">
    <location>
        <begin position="543"/>
        <end position="584"/>
    </location>
</feature>
<reference evidence="3" key="2">
    <citation type="submission" date="2020-08" db="EMBL/GenBank/DDBJ databases">
        <title>Plant Genome Project.</title>
        <authorList>
            <person name="Zhang R.-G."/>
        </authorList>
    </citation>
    <scope>NUCLEOTIDE SEQUENCE</scope>
    <source>
        <strain evidence="3">Huo1</strain>
        <tissue evidence="3">Leaf</tissue>
    </source>
</reference>
<proteinExistence type="predicted"/>
<gene>
    <name evidence="3" type="ORF">SASPL_134249</name>
</gene>
<comment type="caution">
    <text evidence="3">The sequence shown here is derived from an EMBL/GenBank/DDBJ whole genome shotgun (WGS) entry which is preliminary data.</text>
</comment>
<feature type="compositionally biased region" description="Polar residues" evidence="2">
    <location>
        <begin position="805"/>
        <end position="816"/>
    </location>
</feature>
<dbReference type="EMBL" id="PNBA02000012">
    <property type="protein sequence ID" value="KAG6406643.1"/>
    <property type="molecule type" value="Genomic_DNA"/>
</dbReference>
<dbReference type="Proteomes" id="UP000298416">
    <property type="component" value="Unassembled WGS sequence"/>
</dbReference>
<evidence type="ECO:0000256" key="1">
    <source>
        <dbReference type="SAM" id="Coils"/>
    </source>
</evidence>
<dbReference type="PANTHER" id="PTHR36325:SF1">
    <property type="entry name" value="MYOSIN-2 HEAVY CHAIN-LIKE PROTEIN"/>
    <property type="match status" value="1"/>
</dbReference>
<accession>A0A8X8X4I7</accession>
<feature type="region of interest" description="Disordered" evidence="2">
    <location>
        <begin position="490"/>
        <end position="512"/>
    </location>
</feature>
<dbReference type="AlphaFoldDB" id="A0A8X8X4I7"/>
<feature type="compositionally biased region" description="Basic and acidic residues" evidence="2">
    <location>
        <begin position="651"/>
        <end position="676"/>
    </location>
</feature>
<evidence type="ECO:0000313" key="3">
    <source>
        <dbReference type="EMBL" id="KAG6406643.1"/>
    </source>
</evidence>
<feature type="region of interest" description="Disordered" evidence="2">
    <location>
        <begin position="651"/>
        <end position="739"/>
    </location>
</feature>
<protein>
    <submittedName>
        <fullName evidence="3">Uncharacterized protein</fullName>
    </submittedName>
</protein>
<evidence type="ECO:0000313" key="4">
    <source>
        <dbReference type="Proteomes" id="UP000298416"/>
    </source>
</evidence>
<feature type="coiled-coil region" evidence="1">
    <location>
        <begin position="249"/>
        <end position="276"/>
    </location>
</feature>
<feature type="compositionally biased region" description="Basic and acidic residues" evidence="2">
    <location>
        <begin position="375"/>
        <end position="384"/>
    </location>
</feature>
<feature type="region of interest" description="Disordered" evidence="2">
    <location>
        <begin position="360"/>
        <end position="384"/>
    </location>
</feature>
<dbReference type="PANTHER" id="PTHR36325">
    <property type="entry name" value="MYOSIN-2 HEAVY CHAIN-LIKE PROTEIN"/>
    <property type="match status" value="1"/>
</dbReference>
<feature type="compositionally biased region" description="Basic and acidic residues" evidence="2">
    <location>
        <begin position="605"/>
        <end position="614"/>
    </location>
</feature>
<feature type="region of interest" description="Disordered" evidence="2">
    <location>
        <begin position="805"/>
        <end position="846"/>
    </location>
</feature>
<feature type="compositionally biased region" description="Low complexity" evidence="2">
    <location>
        <begin position="8"/>
        <end position="29"/>
    </location>
</feature>
<keyword evidence="4" id="KW-1185">Reference proteome</keyword>
<feature type="region of interest" description="Disordered" evidence="2">
    <location>
        <begin position="599"/>
        <end position="633"/>
    </location>
</feature>
<feature type="compositionally biased region" description="Basic and acidic residues" evidence="2">
    <location>
        <begin position="819"/>
        <end position="829"/>
    </location>
</feature>